<sequence>MQRKFNFPGIRLQNGNLYQAQSCTRLVQQNPKIASVLARATFMNALRQNLLIVRLDPNQTIIVPDYAPPNAITAARVLLAGLSGQKTTQIDLDQKLEWENELFEMRKI</sequence>
<gene>
    <name evidence="1" type="ORF">EZS28_054248</name>
</gene>
<dbReference type="AlphaFoldDB" id="A0A5J4QSZ7"/>
<dbReference type="Proteomes" id="UP000324800">
    <property type="component" value="Unassembled WGS sequence"/>
</dbReference>
<protein>
    <submittedName>
        <fullName evidence="1">Uncharacterized protein</fullName>
    </submittedName>
</protein>
<proteinExistence type="predicted"/>
<feature type="non-terminal residue" evidence="1">
    <location>
        <position position="108"/>
    </location>
</feature>
<name>A0A5J4QSZ7_9EUKA</name>
<accession>A0A5J4QSZ7</accession>
<evidence type="ECO:0000313" key="2">
    <source>
        <dbReference type="Proteomes" id="UP000324800"/>
    </source>
</evidence>
<dbReference type="EMBL" id="SNRW01044494">
    <property type="protein sequence ID" value="KAA6323970.1"/>
    <property type="molecule type" value="Genomic_DNA"/>
</dbReference>
<evidence type="ECO:0000313" key="1">
    <source>
        <dbReference type="EMBL" id="KAA6323970.1"/>
    </source>
</evidence>
<reference evidence="1 2" key="1">
    <citation type="submission" date="2019-03" db="EMBL/GenBank/DDBJ databases">
        <title>Single cell metagenomics reveals metabolic interactions within the superorganism composed of flagellate Streblomastix strix and complex community of Bacteroidetes bacteria on its surface.</title>
        <authorList>
            <person name="Treitli S.C."/>
            <person name="Kolisko M."/>
            <person name="Husnik F."/>
            <person name="Keeling P."/>
            <person name="Hampl V."/>
        </authorList>
    </citation>
    <scope>NUCLEOTIDE SEQUENCE [LARGE SCALE GENOMIC DNA]</scope>
    <source>
        <strain evidence="1">ST1C</strain>
    </source>
</reference>
<comment type="caution">
    <text evidence="1">The sequence shown here is derived from an EMBL/GenBank/DDBJ whole genome shotgun (WGS) entry which is preliminary data.</text>
</comment>
<organism evidence="1 2">
    <name type="scientific">Streblomastix strix</name>
    <dbReference type="NCBI Taxonomy" id="222440"/>
    <lineage>
        <taxon>Eukaryota</taxon>
        <taxon>Metamonada</taxon>
        <taxon>Preaxostyla</taxon>
        <taxon>Oxymonadida</taxon>
        <taxon>Streblomastigidae</taxon>
        <taxon>Streblomastix</taxon>
    </lineage>
</organism>